<dbReference type="SUPFAM" id="SSF55729">
    <property type="entry name" value="Acyl-CoA N-acyltransferases (Nat)"/>
    <property type="match status" value="1"/>
</dbReference>
<dbReference type="Gene3D" id="3.40.630.30">
    <property type="match status" value="1"/>
</dbReference>
<accession>A0A846RNU8</accession>
<dbReference type="AlphaFoldDB" id="A0A846RNU8"/>
<protein>
    <submittedName>
        <fullName evidence="2">Putative acetyltransferase</fullName>
    </submittedName>
</protein>
<organism evidence="2 3">
    <name type="scientific">Arthrobacter pigmenti</name>
    <dbReference type="NCBI Taxonomy" id="271432"/>
    <lineage>
        <taxon>Bacteria</taxon>
        <taxon>Bacillati</taxon>
        <taxon>Actinomycetota</taxon>
        <taxon>Actinomycetes</taxon>
        <taxon>Micrococcales</taxon>
        <taxon>Micrococcaceae</taxon>
        <taxon>Arthrobacter</taxon>
    </lineage>
</organism>
<dbReference type="PROSITE" id="PS51186">
    <property type="entry name" value="GNAT"/>
    <property type="match status" value="1"/>
</dbReference>
<keyword evidence="3" id="KW-1185">Reference proteome</keyword>
<comment type="caution">
    <text evidence="2">The sequence shown here is derived from an EMBL/GenBank/DDBJ whole genome shotgun (WGS) entry which is preliminary data.</text>
</comment>
<dbReference type="InterPro" id="IPR016181">
    <property type="entry name" value="Acyl_CoA_acyltransferase"/>
</dbReference>
<reference evidence="2 3" key="1">
    <citation type="submission" date="2020-03" db="EMBL/GenBank/DDBJ databases">
        <title>Sequencing the genomes of 1000 actinobacteria strains.</title>
        <authorList>
            <person name="Klenk H.-P."/>
        </authorList>
    </citation>
    <scope>NUCLEOTIDE SEQUENCE [LARGE SCALE GENOMIC DNA]</scope>
    <source>
        <strain evidence="2 3">DSM 16403</strain>
    </source>
</reference>
<proteinExistence type="predicted"/>
<evidence type="ECO:0000313" key="2">
    <source>
        <dbReference type="EMBL" id="NJC23260.1"/>
    </source>
</evidence>
<sequence length="165" mass="18235">MPQLISPTWRLHAAWQEAHDEWGPGLHEDGFGLLPTDDVESAKGFSTWLDRLSRDSDRCIYRWIIDGEQILGGIALRLGNCDFNQRHGHVGYGIRPSARGRGLAGWALGRMVAQARALGMERVLIVCEVNNLASARTIESQGGVLEEGPGAVRRYWMDVAARPSS</sequence>
<dbReference type="EMBL" id="JAATJL010000001">
    <property type="protein sequence ID" value="NJC23260.1"/>
    <property type="molecule type" value="Genomic_DNA"/>
</dbReference>
<dbReference type="InterPro" id="IPR000182">
    <property type="entry name" value="GNAT_dom"/>
</dbReference>
<name>A0A846RNU8_9MICC</name>
<evidence type="ECO:0000313" key="3">
    <source>
        <dbReference type="Proteomes" id="UP000547458"/>
    </source>
</evidence>
<dbReference type="PANTHER" id="PTHR39173:SF1">
    <property type="entry name" value="ACETYLTRANSFERASE"/>
    <property type="match status" value="1"/>
</dbReference>
<dbReference type="Proteomes" id="UP000547458">
    <property type="component" value="Unassembled WGS sequence"/>
</dbReference>
<gene>
    <name evidence="2" type="ORF">BJ994_002336</name>
</gene>
<dbReference type="RefSeq" id="WP_167994337.1">
    <property type="nucleotide sequence ID" value="NZ_JAATJL010000001.1"/>
</dbReference>
<dbReference type="PANTHER" id="PTHR39173">
    <property type="entry name" value="ACETYLTRANSFERASE"/>
    <property type="match status" value="1"/>
</dbReference>
<dbReference type="CDD" id="cd04301">
    <property type="entry name" value="NAT_SF"/>
    <property type="match status" value="1"/>
</dbReference>
<keyword evidence="2" id="KW-0808">Transferase</keyword>
<feature type="domain" description="N-acetyltransferase" evidence="1">
    <location>
        <begin position="17"/>
        <end position="162"/>
    </location>
</feature>
<evidence type="ECO:0000259" key="1">
    <source>
        <dbReference type="PROSITE" id="PS51186"/>
    </source>
</evidence>
<dbReference type="GO" id="GO:0016747">
    <property type="term" value="F:acyltransferase activity, transferring groups other than amino-acyl groups"/>
    <property type="evidence" value="ECO:0007669"/>
    <property type="project" value="InterPro"/>
</dbReference>
<dbReference type="Pfam" id="PF13302">
    <property type="entry name" value="Acetyltransf_3"/>
    <property type="match status" value="1"/>
</dbReference>